<dbReference type="EMBL" id="LIAE01006319">
    <property type="protein sequence ID" value="PAV91448.1"/>
    <property type="molecule type" value="Genomic_DNA"/>
</dbReference>
<dbReference type="InterPro" id="IPR002937">
    <property type="entry name" value="Amino_oxidase"/>
</dbReference>
<evidence type="ECO:0000313" key="3">
    <source>
        <dbReference type="EMBL" id="PAV91448.1"/>
    </source>
</evidence>
<gene>
    <name evidence="3" type="ORF">WR25_06412</name>
</gene>
<organism evidence="3 4">
    <name type="scientific">Diploscapter pachys</name>
    <dbReference type="NCBI Taxonomy" id="2018661"/>
    <lineage>
        <taxon>Eukaryota</taxon>
        <taxon>Metazoa</taxon>
        <taxon>Ecdysozoa</taxon>
        <taxon>Nematoda</taxon>
        <taxon>Chromadorea</taxon>
        <taxon>Rhabditida</taxon>
        <taxon>Rhabditina</taxon>
        <taxon>Rhabditomorpha</taxon>
        <taxon>Rhabditoidea</taxon>
        <taxon>Rhabditidae</taxon>
        <taxon>Diploscapter</taxon>
    </lineage>
</organism>
<dbReference type="SUPFAM" id="SSF51971">
    <property type="entry name" value="Nucleotide-binding domain"/>
    <property type="match status" value="1"/>
</dbReference>
<dbReference type="InterPro" id="IPR036188">
    <property type="entry name" value="FAD/NAD-bd_sf"/>
</dbReference>
<protein>
    <recommendedName>
        <fullName evidence="2">Amine oxidase domain-containing protein</fullName>
    </recommendedName>
</protein>
<keyword evidence="4" id="KW-1185">Reference proteome</keyword>
<sequence>MEDQIIKEKIQVVILEKESEVGGLAKSISDKRGFTWDLGVHITGGSKYLKFTHMMHKTIKDWNSVPRRVKAYMGHIINDGNPENNYVPYPVQESIPYFPKDVKNSSLNEMKELSNVKEKFNENFAEFTKSTFGSTLQEIFIRPYNEKVWTVPLEEMNSDWASSRVPHVELNKLELRCQMDREQLNQEEKTKPQSNFKLEFSL</sequence>
<feature type="domain" description="Amine oxidase" evidence="2">
    <location>
        <begin position="10"/>
        <end position="160"/>
    </location>
</feature>
<dbReference type="AlphaFoldDB" id="A0A2A2LZ61"/>
<evidence type="ECO:0000259" key="2">
    <source>
        <dbReference type="Pfam" id="PF01593"/>
    </source>
</evidence>
<evidence type="ECO:0000256" key="1">
    <source>
        <dbReference type="SAM" id="MobiDB-lite"/>
    </source>
</evidence>
<dbReference type="GO" id="GO:0005829">
    <property type="term" value="C:cytosol"/>
    <property type="evidence" value="ECO:0007669"/>
    <property type="project" value="TreeGrafter"/>
</dbReference>
<evidence type="ECO:0000313" key="4">
    <source>
        <dbReference type="Proteomes" id="UP000218231"/>
    </source>
</evidence>
<dbReference type="OrthoDB" id="38045at2759"/>
<dbReference type="PANTHER" id="PTHR21197">
    <property type="entry name" value="UDP-GALACTOPYRANOSE MUTASE"/>
    <property type="match status" value="1"/>
</dbReference>
<dbReference type="GO" id="GO:0050660">
    <property type="term" value="F:flavin adenine dinucleotide binding"/>
    <property type="evidence" value="ECO:0007669"/>
    <property type="project" value="TreeGrafter"/>
</dbReference>
<dbReference type="Pfam" id="PF01593">
    <property type="entry name" value="Amino_oxidase"/>
    <property type="match status" value="1"/>
</dbReference>
<dbReference type="STRING" id="2018661.A0A2A2LZ61"/>
<reference evidence="3 4" key="1">
    <citation type="journal article" date="2017" name="Curr. Biol.">
        <title>Genome architecture and evolution of a unichromosomal asexual nematode.</title>
        <authorList>
            <person name="Fradin H."/>
            <person name="Zegar C."/>
            <person name="Gutwein M."/>
            <person name="Lucas J."/>
            <person name="Kovtun M."/>
            <person name="Corcoran D."/>
            <person name="Baugh L.R."/>
            <person name="Kiontke K."/>
            <person name="Gunsalus K."/>
            <person name="Fitch D.H."/>
            <person name="Piano F."/>
        </authorList>
    </citation>
    <scope>NUCLEOTIDE SEQUENCE [LARGE SCALE GENOMIC DNA]</scope>
    <source>
        <strain evidence="3">PF1309</strain>
    </source>
</reference>
<dbReference type="Proteomes" id="UP000218231">
    <property type="component" value="Unassembled WGS sequence"/>
</dbReference>
<dbReference type="Gene3D" id="3.50.50.60">
    <property type="entry name" value="FAD/NAD(P)-binding domain"/>
    <property type="match status" value="1"/>
</dbReference>
<dbReference type="PANTHER" id="PTHR21197:SF0">
    <property type="entry name" value="UDP-GALACTOPYRANOSE MUTASE"/>
    <property type="match status" value="1"/>
</dbReference>
<comment type="caution">
    <text evidence="3">The sequence shown here is derived from an EMBL/GenBank/DDBJ whole genome shotgun (WGS) entry which is preliminary data.</text>
</comment>
<dbReference type="GO" id="GO:0008767">
    <property type="term" value="F:UDP-galactopyranose mutase activity"/>
    <property type="evidence" value="ECO:0007669"/>
    <property type="project" value="TreeGrafter"/>
</dbReference>
<feature type="region of interest" description="Disordered" evidence="1">
    <location>
        <begin position="183"/>
        <end position="202"/>
    </location>
</feature>
<accession>A0A2A2LZ61</accession>
<proteinExistence type="predicted"/>
<dbReference type="GO" id="GO:0016491">
    <property type="term" value="F:oxidoreductase activity"/>
    <property type="evidence" value="ECO:0007669"/>
    <property type="project" value="InterPro"/>
</dbReference>
<name>A0A2A2LZ61_9BILA</name>